<evidence type="ECO:0000313" key="2">
    <source>
        <dbReference type="Proteomes" id="UP000634136"/>
    </source>
</evidence>
<name>A0A834XBU0_9FABA</name>
<evidence type="ECO:0000313" key="1">
    <source>
        <dbReference type="EMBL" id="KAF7842124.1"/>
    </source>
</evidence>
<keyword evidence="2" id="KW-1185">Reference proteome</keyword>
<dbReference type="Proteomes" id="UP000634136">
    <property type="component" value="Unassembled WGS sequence"/>
</dbReference>
<comment type="caution">
    <text evidence="1">The sequence shown here is derived from an EMBL/GenBank/DDBJ whole genome shotgun (WGS) entry which is preliminary data.</text>
</comment>
<dbReference type="AlphaFoldDB" id="A0A834XBU0"/>
<protein>
    <submittedName>
        <fullName evidence="1">Uncharacterized protein</fullName>
    </submittedName>
</protein>
<proteinExistence type="predicted"/>
<sequence length="90" mass="10659">MTHLPCDHEPHSISTSKSICIPKYNAKRSFRLAFARTRLSLFFLRTFEIQSRFSVQNVFRHDLTDLPCDHEPDSSIKSTRIPIYKRMRSF</sequence>
<reference evidence="1" key="1">
    <citation type="submission" date="2020-09" db="EMBL/GenBank/DDBJ databases">
        <title>Genome-Enabled Discovery of Anthraquinone Biosynthesis in Senna tora.</title>
        <authorList>
            <person name="Kang S.-H."/>
            <person name="Pandey R.P."/>
            <person name="Lee C.-M."/>
            <person name="Sim J.-S."/>
            <person name="Jeong J.-T."/>
            <person name="Choi B.-S."/>
            <person name="Jung M."/>
            <person name="Ginzburg D."/>
            <person name="Zhao K."/>
            <person name="Won S.Y."/>
            <person name="Oh T.-J."/>
            <person name="Yu Y."/>
            <person name="Kim N.-H."/>
            <person name="Lee O.R."/>
            <person name="Lee T.-H."/>
            <person name="Bashyal P."/>
            <person name="Kim T.-S."/>
            <person name="Lee W.-H."/>
            <person name="Kawkins C."/>
            <person name="Kim C.-K."/>
            <person name="Kim J.S."/>
            <person name="Ahn B.O."/>
            <person name="Rhee S.Y."/>
            <person name="Sohng J.K."/>
        </authorList>
    </citation>
    <scope>NUCLEOTIDE SEQUENCE</scope>
    <source>
        <tissue evidence="1">Leaf</tissue>
    </source>
</reference>
<accession>A0A834XBU0</accession>
<gene>
    <name evidence="1" type="ORF">G2W53_004422</name>
</gene>
<dbReference type="EMBL" id="JAAIUW010000002">
    <property type="protein sequence ID" value="KAF7842124.1"/>
    <property type="molecule type" value="Genomic_DNA"/>
</dbReference>
<organism evidence="1 2">
    <name type="scientific">Senna tora</name>
    <dbReference type="NCBI Taxonomy" id="362788"/>
    <lineage>
        <taxon>Eukaryota</taxon>
        <taxon>Viridiplantae</taxon>
        <taxon>Streptophyta</taxon>
        <taxon>Embryophyta</taxon>
        <taxon>Tracheophyta</taxon>
        <taxon>Spermatophyta</taxon>
        <taxon>Magnoliopsida</taxon>
        <taxon>eudicotyledons</taxon>
        <taxon>Gunneridae</taxon>
        <taxon>Pentapetalae</taxon>
        <taxon>rosids</taxon>
        <taxon>fabids</taxon>
        <taxon>Fabales</taxon>
        <taxon>Fabaceae</taxon>
        <taxon>Caesalpinioideae</taxon>
        <taxon>Cassia clade</taxon>
        <taxon>Senna</taxon>
    </lineage>
</organism>